<feature type="transmembrane region" description="Helical" evidence="8">
    <location>
        <begin position="188"/>
        <end position="209"/>
    </location>
</feature>
<protein>
    <submittedName>
        <fullName evidence="9">Uncharacterized protein</fullName>
    </submittedName>
</protein>
<feature type="transmembrane region" description="Helical" evidence="8">
    <location>
        <begin position="444"/>
        <end position="467"/>
    </location>
</feature>
<evidence type="ECO:0000256" key="4">
    <source>
        <dbReference type="ARBA" id="ARBA00022692"/>
    </source>
</evidence>
<dbReference type="FunFam" id="1.20.1250.20:FF:000085">
    <property type="entry name" value="MFS peptide transporter Ptr2"/>
    <property type="match status" value="1"/>
</dbReference>
<name>A0A0D2KJW7_HYPSF</name>
<gene>
    <name evidence="9" type="ORF">HYPSUDRAFT_48724</name>
</gene>
<dbReference type="OMA" id="SNLTQMC"/>
<organism evidence="9 10">
    <name type="scientific">Hypholoma sublateritium (strain FD-334 SS-4)</name>
    <dbReference type="NCBI Taxonomy" id="945553"/>
    <lineage>
        <taxon>Eukaryota</taxon>
        <taxon>Fungi</taxon>
        <taxon>Dikarya</taxon>
        <taxon>Basidiomycota</taxon>
        <taxon>Agaricomycotina</taxon>
        <taxon>Agaricomycetes</taxon>
        <taxon>Agaricomycetidae</taxon>
        <taxon>Agaricales</taxon>
        <taxon>Agaricineae</taxon>
        <taxon>Strophariaceae</taxon>
        <taxon>Hypholoma</taxon>
    </lineage>
</organism>
<comment type="similarity">
    <text evidence="2">Belongs to the major facilitator superfamily. Proton-dependent oligopeptide transporter (POT/PTR) (TC 2.A.17) family.</text>
</comment>
<dbReference type="Gene3D" id="1.20.1250.20">
    <property type="entry name" value="MFS general substrate transporter like domains"/>
    <property type="match status" value="1"/>
</dbReference>
<evidence type="ECO:0000256" key="5">
    <source>
        <dbReference type="ARBA" id="ARBA00022989"/>
    </source>
</evidence>
<feature type="transmembrane region" description="Helical" evidence="8">
    <location>
        <begin position="272"/>
        <end position="292"/>
    </location>
</feature>
<dbReference type="Proteomes" id="UP000054270">
    <property type="component" value="Unassembled WGS sequence"/>
</dbReference>
<dbReference type="EMBL" id="KN817659">
    <property type="protein sequence ID" value="KJA14952.1"/>
    <property type="molecule type" value="Genomic_DNA"/>
</dbReference>
<feature type="transmembrane region" description="Helical" evidence="8">
    <location>
        <begin position="159"/>
        <end position="182"/>
    </location>
</feature>
<keyword evidence="10" id="KW-1185">Reference proteome</keyword>
<feature type="transmembrane region" description="Helical" evidence="8">
    <location>
        <begin position="551"/>
        <end position="573"/>
    </location>
</feature>
<dbReference type="InterPro" id="IPR036259">
    <property type="entry name" value="MFS_trans_sf"/>
</dbReference>
<sequence length="598" mass="66322">MDKSPEGMAALSAAEVDAKHTNEKYSSEKHSDTESHDLKIDHELDGIHDGLEFPTEEERATLRRVPDSIPWAAYLIAIIEFAERFSFYGSSVVFTNFIQRPLPDGSRTGAAGLHGQAGALGMGQRASTGLTTFYQFWCYVTPLLGAYIADAHWGRYKTICWAVVIALIGHIVLIISGIPGVIETKGAIGVFCLALVITGFGTGMFKANISPLVAEQYKRTKLFVITTKSGERVIVDPSLTTLRVYMYFYELINVGALIGQIGMTYSEKFVGFWLSYTLPTIVFLLCPIILYLGKDRYQHSPPTGSVFATVIRLFRHAAKGKWSLNPVRMYKNFTSQGFWENAKPSKVVGQRPAWMNFDDQWVDEVQRGIKACGVFLWFPIYWLTYNQLNNNLTSQASTMTLNGIPNDVLSNLDPFALIILIPVCDLFIYPFLRRMGLNFSALKKITLGFFTGSAAMIWAAVVQHYIYKTNPCGEQASLCAEVSPLNVWIQSGSYILVAISEILASITGLEYAFTKAPKNMRSLVMSVFLFMSALSSALGEAFVSLSADPLLVWNYGVMAVLAGVSGAVFWWSVRDLDAREDELNNLAEGHLLTEKDSA</sequence>
<evidence type="ECO:0000313" key="9">
    <source>
        <dbReference type="EMBL" id="KJA14952.1"/>
    </source>
</evidence>
<dbReference type="AlphaFoldDB" id="A0A0D2KJW7"/>
<evidence type="ECO:0000256" key="6">
    <source>
        <dbReference type="ARBA" id="ARBA00023136"/>
    </source>
</evidence>
<dbReference type="Pfam" id="PF00854">
    <property type="entry name" value="PTR2"/>
    <property type="match status" value="1"/>
</dbReference>
<dbReference type="SUPFAM" id="SSF103473">
    <property type="entry name" value="MFS general substrate transporter"/>
    <property type="match status" value="1"/>
</dbReference>
<keyword evidence="5 8" id="KW-1133">Transmembrane helix</keyword>
<feature type="region of interest" description="Disordered" evidence="7">
    <location>
        <begin position="1"/>
        <end position="37"/>
    </location>
</feature>
<feature type="compositionally biased region" description="Basic and acidic residues" evidence="7">
    <location>
        <begin position="16"/>
        <end position="37"/>
    </location>
</feature>
<accession>A0A0D2KJW7</accession>
<evidence type="ECO:0000256" key="3">
    <source>
        <dbReference type="ARBA" id="ARBA00022448"/>
    </source>
</evidence>
<evidence type="ECO:0000256" key="7">
    <source>
        <dbReference type="SAM" id="MobiDB-lite"/>
    </source>
</evidence>
<feature type="transmembrane region" description="Helical" evidence="8">
    <location>
        <begin position="487"/>
        <end position="511"/>
    </location>
</feature>
<proteinExistence type="inferred from homology"/>
<feature type="transmembrane region" description="Helical" evidence="8">
    <location>
        <begin position="523"/>
        <end position="545"/>
    </location>
</feature>
<dbReference type="PANTHER" id="PTHR11654">
    <property type="entry name" value="OLIGOPEPTIDE TRANSPORTER-RELATED"/>
    <property type="match status" value="1"/>
</dbReference>
<evidence type="ECO:0000313" key="10">
    <source>
        <dbReference type="Proteomes" id="UP000054270"/>
    </source>
</evidence>
<evidence type="ECO:0000256" key="1">
    <source>
        <dbReference type="ARBA" id="ARBA00004141"/>
    </source>
</evidence>
<keyword evidence="4 8" id="KW-0812">Transmembrane</keyword>
<keyword evidence="3" id="KW-0813">Transport</keyword>
<evidence type="ECO:0000256" key="8">
    <source>
        <dbReference type="SAM" id="Phobius"/>
    </source>
</evidence>
<evidence type="ECO:0000256" key="2">
    <source>
        <dbReference type="ARBA" id="ARBA00005982"/>
    </source>
</evidence>
<comment type="subcellular location">
    <subcellularLocation>
        <location evidence="1">Membrane</location>
        <topology evidence="1">Multi-pass membrane protein</topology>
    </subcellularLocation>
</comment>
<dbReference type="InterPro" id="IPR000109">
    <property type="entry name" value="POT_fam"/>
</dbReference>
<dbReference type="GO" id="GO:0071916">
    <property type="term" value="F:dipeptide transmembrane transporter activity"/>
    <property type="evidence" value="ECO:0007669"/>
    <property type="project" value="UniProtKB-ARBA"/>
</dbReference>
<feature type="transmembrane region" description="Helical" evidence="8">
    <location>
        <begin position="415"/>
        <end position="432"/>
    </location>
</feature>
<dbReference type="GO" id="GO:0005886">
    <property type="term" value="C:plasma membrane"/>
    <property type="evidence" value="ECO:0007669"/>
    <property type="project" value="UniProtKB-ARBA"/>
</dbReference>
<dbReference type="OrthoDB" id="8904098at2759"/>
<keyword evidence="6 8" id="KW-0472">Membrane</keyword>
<reference evidence="10" key="1">
    <citation type="submission" date="2014-04" db="EMBL/GenBank/DDBJ databases">
        <title>Evolutionary Origins and Diversification of the Mycorrhizal Mutualists.</title>
        <authorList>
            <consortium name="DOE Joint Genome Institute"/>
            <consortium name="Mycorrhizal Genomics Consortium"/>
            <person name="Kohler A."/>
            <person name="Kuo A."/>
            <person name="Nagy L.G."/>
            <person name="Floudas D."/>
            <person name="Copeland A."/>
            <person name="Barry K.W."/>
            <person name="Cichocki N."/>
            <person name="Veneault-Fourrey C."/>
            <person name="LaButti K."/>
            <person name="Lindquist E.A."/>
            <person name="Lipzen A."/>
            <person name="Lundell T."/>
            <person name="Morin E."/>
            <person name="Murat C."/>
            <person name="Riley R."/>
            <person name="Ohm R."/>
            <person name="Sun H."/>
            <person name="Tunlid A."/>
            <person name="Henrissat B."/>
            <person name="Grigoriev I.V."/>
            <person name="Hibbett D.S."/>
            <person name="Martin F."/>
        </authorList>
    </citation>
    <scope>NUCLEOTIDE SEQUENCE [LARGE SCALE GENOMIC DNA]</scope>
    <source>
        <strain evidence="10">FD-334 SS-4</strain>
    </source>
</reference>